<protein>
    <submittedName>
        <fullName evidence="2">Uncharacterized protein</fullName>
    </submittedName>
</protein>
<gene>
    <name evidence="2" type="ORF">KP509_21G053200</name>
</gene>
<dbReference type="Proteomes" id="UP000825935">
    <property type="component" value="Chromosome 21"/>
</dbReference>
<feature type="region of interest" description="Disordered" evidence="1">
    <location>
        <begin position="69"/>
        <end position="88"/>
    </location>
</feature>
<reference evidence="2" key="1">
    <citation type="submission" date="2021-08" db="EMBL/GenBank/DDBJ databases">
        <title>WGS assembly of Ceratopteris richardii.</title>
        <authorList>
            <person name="Marchant D.B."/>
            <person name="Chen G."/>
            <person name="Jenkins J."/>
            <person name="Shu S."/>
            <person name="Leebens-Mack J."/>
            <person name="Grimwood J."/>
            <person name="Schmutz J."/>
            <person name="Soltis P."/>
            <person name="Soltis D."/>
            <person name="Chen Z.-H."/>
        </authorList>
    </citation>
    <scope>NUCLEOTIDE SEQUENCE</scope>
    <source>
        <strain evidence="2">Whitten #5841</strain>
        <tissue evidence="2">Leaf</tissue>
    </source>
</reference>
<accession>A0A8T2SBV2</accession>
<evidence type="ECO:0000313" key="3">
    <source>
        <dbReference type="Proteomes" id="UP000825935"/>
    </source>
</evidence>
<proteinExistence type="predicted"/>
<evidence type="ECO:0000313" key="2">
    <source>
        <dbReference type="EMBL" id="KAH7315520.1"/>
    </source>
</evidence>
<keyword evidence="3" id="KW-1185">Reference proteome</keyword>
<organism evidence="2 3">
    <name type="scientific">Ceratopteris richardii</name>
    <name type="common">Triangle waterfern</name>
    <dbReference type="NCBI Taxonomy" id="49495"/>
    <lineage>
        <taxon>Eukaryota</taxon>
        <taxon>Viridiplantae</taxon>
        <taxon>Streptophyta</taxon>
        <taxon>Embryophyta</taxon>
        <taxon>Tracheophyta</taxon>
        <taxon>Polypodiopsida</taxon>
        <taxon>Polypodiidae</taxon>
        <taxon>Polypodiales</taxon>
        <taxon>Pteridineae</taxon>
        <taxon>Pteridaceae</taxon>
        <taxon>Parkerioideae</taxon>
        <taxon>Ceratopteris</taxon>
    </lineage>
</organism>
<dbReference type="AlphaFoldDB" id="A0A8T2SBV2"/>
<comment type="caution">
    <text evidence="2">The sequence shown here is derived from an EMBL/GenBank/DDBJ whole genome shotgun (WGS) entry which is preliminary data.</text>
</comment>
<sequence length="148" mass="17977">MECFEREIYRLKANVGACVMERALRFLSVKFADLMLTLVPHSESWSLCSILRWSIEQWRHDVLKREYNEHDQDDDESSLSDDQGCYGDDKREYLEDDSWFYDDDHHCSTDDFWSYDEFNDEEGSWPYNEDDYQDYDEFNEWSCDEGDF</sequence>
<name>A0A8T2SBV2_CERRI</name>
<evidence type="ECO:0000256" key="1">
    <source>
        <dbReference type="SAM" id="MobiDB-lite"/>
    </source>
</evidence>
<dbReference type="EMBL" id="CM035426">
    <property type="protein sequence ID" value="KAH7315520.1"/>
    <property type="molecule type" value="Genomic_DNA"/>
</dbReference>